<name>K0V2S3_MYCFO</name>
<feature type="compositionally biased region" description="Gly residues" evidence="1">
    <location>
        <begin position="20"/>
        <end position="30"/>
    </location>
</feature>
<feature type="compositionally biased region" description="Pro residues" evidence="1">
    <location>
        <begin position="32"/>
        <end position="45"/>
    </location>
</feature>
<reference evidence="2 3" key="1">
    <citation type="journal article" date="2012" name="J. Bacteriol.">
        <title>Complete Genome Sequence of Mycobacterium fortuitum subsp. fortuitum Type Strain DSM46621.</title>
        <authorList>
            <person name="Ho Y.S."/>
            <person name="Adroub S.A."/>
            <person name="Aleisa F."/>
            <person name="Mahmood H."/>
            <person name="Othoum G."/>
            <person name="Rashid F."/>
            <person name="Zaher M."/>
            <person name="Ali S."/>
            <person name="Bitter W."/>
            <person name="Pain A."/>
            <person name="Abdallah A.M."/>
        </authorList>
    </citation>
    <scope>NUCLEOTIDE SEQUENCE [LARGE SCALE GENOMIC DNA]</scope>
    <source>
        <strain evidence="3">DSM46621</strain>
    </source>
</reference>
<feature type="non-terminal residue" evidence="2">
    <location>
        <position position="1"/>
    </location>
</feature>
<gene>
    <name evidence="2" type="ORF">MFORT_15197</name>
</gene>
<protein>
    <submittedName>
        <fullName evidence="2">Membrane protein, MmpL family protein</fullName>
    </submittedName>
</protein>
<evidence type="ECO:0000256" key="1">
    <source>
        <dbReference type="SAM" id="MobiDB-lite"/>
    </source>
</evidence>
<feature type="region of interest" description="Disordered" evidence="1">
    <location>
        <begin position="1"/>
        <end position="126"/>
    </location>
</feature>
<dbReference type="HOGENOM" id="CLU_1986282_0_0_11"/>
<accession>K0V2S3</accession>
<dbReference type="Proteomes" id="UP000006043">
    <property type="component" value="Unassembled WGS sequence"/>
</dbReference>
<feature type="compositionally biased region" description="Basic and acidic residues" evidence="1">
    <location>
        <begin position="90"/>
        <end position="109"/>
    </location>
</feature>
<evidence type="ECO:0000313" key="3">
    <source>
        <dbReference type="Proteomes" id="UP000006043"/>
    </source>
</evidence>
<organism evidence="2 3">
    <name type="scientific">Mycolicibacterium fortuitum subsp. fortuitum DSM 46621 = ATCC 6841 = JCM 6387</name>
    <dbReference type="NCBI Taxonomy" id="1214102"/>
    <lineage>
        <taxon>Bacteria</taxon>
        <taxon>Bacillati</taxon>
        <taxon>Actinomycetota</taxon>
        <taxon>Actinomycetes</taxon>
        <taxon>Mycobacteriales</taxon>
        <taxon>Mycobacteriaceae</taxon>
        <taxon>Mycolicibacterium</taxon>
    </lineage>
</organism>
<evidence type="ECO:0000313" key="2">
    <source>
        <dbReference type="EMBL" id="EJZ13301.1"/>
    </source>
</evidence>
<dbReference type="EMBL" id="ALQB01000058">
    <property type="protein sequence ID" value="EJZ13301.1"/>
    <property type="molecule type" value="Genomic_DNA"/>
</dbReference>
<dbReference type="AlphaFoldDB" id="K0V2S3"/>
<proteinExistence type="predicted"/>
<comment type="caution">
    <text evidence="2">The sequence shown here is derived from an EMBL/GenBank/DDBJ whole genome shotgun (WGS) entry which is preliminary data.</text>
</comment>
<sequence>GPAGPPQREDREIESWLGALRGGPAKGGPANGTPPPPPPPPPAAPRPSADATRAMPQQHRPPAGNAESAPTTAFNAQRPAPGPGPNPAPRQRDQDPSTEKFNPHDEPPRRGGGMSAQDLLRREGRL</sequence>